<keyword evidence="3" id="KW-1185">Reference proteome</keyword>
<reference evidence="2" key="2">
    <citation type="submission" date="2025-08" db="UniProtKB">
        <authorList>
            <consortium name="Ensembl"/>
        </authorList>
    </citation>
    <scope>IDENTIFICATION</scope>
    <source>
        <strain evidence="2">Hereford</strain>
    </source>
</reference>
<dbReference type="PROSITE" id="PS51390">
    <property type="entry name" value="WAP"/>
    <property type="match status" value="1"/>
</dbReference>
<dbReference type="InterPro" id="IPR008197">
    <property type="entry name" value="WAP_dom"/>
</dbReference>
<sequence length="138" mass="14884">VMLSCLFLLKTVVALGSVASRLTVGERGWDGDCPEVLVGLCIVNCMVDENCQAGEKCCKSGCGRFCVPPVPSPQPAPNPTWTIRSDPELEAPVLSSIWCVLSVEGACPGSRERLLSWGLWHPWALSLPSSLFLFLLLP</sequence>
<dbReference type="GO" id="GO:0005576">
    <property type="term" value="C:extracellular region"/>
    <property type="evidence" value="ECO:0007669"/>
    <property type="project" value="InterPro"/>
</dbReference>
<dbReference type="AlphaFoldDB" id="A0AAA9SEZ7"/>
<evidence type="ECO:0000259" key="1">
    <source>
        <dbReference type="PROSITE" id="PS51390"/>
    </source>
</evidence>
<evidence type="ECO:0000313" key="2">
    <source>
        <dbReference type="Ensembl" id="ENSBTAP00000082409.1"/>
    </source>
</evidence>
<dbReference type="SMART" id="SM00217">
    <property type="entry name" value="WAP"/>
    <property type="match status" value="1"/>
</dbReference>
<reference evidence="2" key="1">
    <citation type="submission" date="2018-03" db="EMBL/GenBank/DDBJ databases">
        <title>ARS-UCD1.2.</title>
        <authorList>
            <person name="Rosen B.D."/>
            <person name="Bickhart D.M."/>
            <person name="Koren S."/>
            <person name="Schnabel R.D."/>
            <person name="Hall R."/>
            <person name="Zimin A."/>
            <person name="Dreischer C."/>
            <person name="Schultheiss S."/>
            <person name="Schroeder S.G."/>
            <person name="Elsik C.G."/>
            <person name="Couldrey C."/>
            <person name="Liu G.E."/>
            <person name="Van Tassell C.P."/>
            <person name="Phillippy A.M."/>
            <person name="Smith T.P.L."/>
            <person name="Medrano J.F."/>
        </authorList>
    </citation>
    <scope>NUCLEOTIDE SEQUENCE [LARGE SCALE GENOMIC DNA]</scope>
    <source>
        <strain evidence="2">Hereford</strain>
    </source>
</reference>
<dbReference type="Gene3D" id="4.10.75.10">
    <property type="entry name" value="Elafin-like"/>
    <property type="match status" value="1"/>
</dbReference>
<proteinExistence type="predicted"/>
<gene>
    <name evidence="2" type="primary">WFDC3</name>
</gene>
<feature type="domain" description="WAP" evidence="1">
    <location>
        <begin position="24"/>
        <end position="70"/>
    </location>
</feature>
<name>A0AAA9SEZ7_BOVIN</name>
<evidence type="ECO:0000313" key="3">
    <source>
        <dbReference type="Proteomes" id="UP000009136"/>
    </source>
</evidence>
<dbReference type="InterPro" id="IPR036645">
    <property type="entry name" value="Elafin-like_sf"/>
</dbReference>
<dbReference type="Pfam" id="PF00095">
    <property type="entry name" value="WAP"/>
    <property type="match status" value="1"/>
</dbReference>
<accession>A0AAA9SEZ7</accession>
<dbReference type="Proteomes" id="UP000009136">
    <property type="component" value="Chromosome 13"/>
</dbReference>
<reference evidence="2" key="3">
    <citation type="submission" date="2025-09" db="UniProtKB">
        <authorList>
            <consortium name="Ensembl"/>
        </authorList>
    </citation>
    <scope>IDENTIFICATION</scope>
    <source>
        <strain evidence="2">Hereford</strain>
    </source>
</reference>
<dbReference type="SUPFAM" id="SSF57256">
    <property type="entry name" value="Elafin-like"/>
    <property type="match status" value="1"/>
</dbReference>
<organism evidence="2 3">
    <name type="scientific">Bos taurus</name>
    <name type="common">Bovine</name>
    <dbReference type="NCBI Taxonomy" id="9913"/>
    <lineage>
        <taxon>Eukaryota</taxon>
        <taxon>Metazoa</taxon>
        <taxon>Chordata</taxon>
        <taxon>Craniata</taxon>
        <taxon>Vertebrata</taxon>
        <taxon>Euteleostomi</taxon>
        <taxon>Mammalia</taxon>
        <taxon>Eutheria</taxon>
        <taxon>Laurasiatheria</taxon>
        <taxon>Artiodactyla</taxon>
        <taxon>Ruminantia</taxon>
        <taxon>Pecora</taxon>
        <taxon>Bovidae</taxon>
        <taxon>Bovinae</taxon>
        <taxon>Bos</taxon>
    </lineage>
</organism>
<dbReference type="GeneTree" id="ENSGT00730000111454"/>
<dbReference type="Ensembl" id="ENSBTAT00000089540.1">
    <property type="protein sequence ID" value="ENSBTAP00000082409.1"/>
    <property type="gene ID" value="ENSBTAG00000016742.8"/>
</dbReference>
<protein>
    <submittedName>
        <fullName evidence="2">WAP four-disulfide core domain 3</fullName>
    </submittedName>
</protein>
<dbReference type="GO" id="GO:0030414">
    <property type="term" value="F:peptidase inhibitor activity"/>
    <property type="evidence" value="ECO:0007669"/>
    <property type="project" value="InterPro"/>
</dbReference>